<dbReference type="Proteomes" id="UP001057375">
    <property type="component" value="Unassembled WGS sequence"/>
</dbReference>
<protein>
    <recommendedName>
        <fullName evidence="1">CBM6 domain-containing protein</fullName>
    </recommendedName>
</protein>
<evidence type="ECO:0000259" key="1">
    <source>
        <dbReference type="Pfam" id="PF16990"/>
    </source>
</evidence>
<sequence>MSTAQKTAAGLYEAEEAELYEVGVNTDHTGYTGSGFVDSIDAAGDSLTFYVEAEKADAYSMHLRYANGTGV</sequence>
<proteinExistence type="predicted"/>
<feature type="non-terminal residue" evidence="2">
    <location>
        <position position="71"/>
    </location>
</feature>
<gene>
    <name evidence="2" type="ORF">ADUPG1_005484</name>
</gene>
<dbReference type="SUPFAM" id="SSF49785">
    <property type="entry name" value="Galactose-binding domain-like"/>
    <property type="match status" value="1"/>
</dbReference>
<dbReference type="InterPro" id="IPR008979">
    <property type="entry name" value="Galactose-bd-like_sf"/>
</dbReference>
<dbReference type="Pfam" id="PF16990">
    <property type="entry name" value="CBM_35"/>
    <property type="match status" value="1"/>
</dbReference>
<accession>A0ABQ5KCV7</accession>
<keyword evidence="3" id="KW-1185">Reference proteome</keyword>
<dbReference type="Gene3D" id="2.60.120.260">
    <property type="entry name" value="Galactose-binding domain-like"/>
    <property type="match status" value="1"/>
</dbReference>
<name>A0ABQ5KCV7_9EUKA</name>
<feature type="domain" description="CBM6" evidence="1">
    <location>
        <begin position="12"/>
        <end position="67"/>
    </location>
</feature>
<evidence type="ECO:0000313" key="3">
    <source>
        <dbReference type="Proteomes" id="UP001057375"/>
    </source>
</evidence>
<organism evidence="2 3">
    <name type="scientific">Aduncisulcus paluster</name>
    <dbReference type="NCBI Taxonomy" id="2918883"/>
    <lineage>
        <taxon>Eukaryota</taxon>
        <taxon>Metamonada</taxon>
        <taxon>Carpediemonas-like organisms</taxon>
        <taxon>Aduncisulcus</taxon>
    </lineage>
</organism>
<dbReference type="EMBL" id="BQXS01008768">
    <property type="protein sequence ID" value="GKT30386.1"/>
    <property type="molecule type" value="Genomic_DNA"/>
</dbReference>
<reference evidence="2" key="1">
    <citation type="submission" date="2022-03" db="EMBL/GenBank/DDBJ databases">
        <title>Draft genome sequence of Aduncisulcus paluster, a free-living microaerophilic Fornicata.</title>
        <authorList>
            <person name="Yuyama I."/>
            <person name="Kume K."/>
            <person name="Tamura T."/>
            <person name="Inagaki Y."/>
            <person name="Hashimoto T."/>
        </authorList>
    </citation>
    <scope>NUCLEOTIDE SEQUENCE</scope>
    <source>
        <strain evidence="2">NY0171</strain>
    </source>
</reference>
<evidence type="ECO:0000313" key="2">
    <source>
        <dbReference type="EMBL" id="GKT30386.1"/>
    </source>
</evidence>
<dbReference type="InterPro" id="IPR005084">
    <property type="entry name" value="CBM6"/>
</dbReference>
<comment type="caution">
    <text evidence="2">The sequence shown here is derived from an EMBL/GenBank/DDBJ whole genome shotgun (WGS) entry which is preliminary data.</text>
</comment>